<dbReference type="Proteomes" id="UP001500842">
    <property type="component" value="Unassembled WGS sequence"/>
</dbReference>
<evidence type="ECO:0000313" key="3">
    <source>
        <dbReference type="EMBL" id="GAA1503160.1"/>
    </source>
</evidence>
<comment type="caution">
    <text evidence="3">The sequence shown here is derived from an EMBL/GenBank/DDBJ whole genome shotgun (WGS) entry which is preliminary data.</text>
</comment>
<dbReference type="RefSeq" id="WP_141003692.1">
    <property type="nucleotide sequence ID" value="NZ_BAAAOR010000002.1"/>
</dbReference>
<feature type="region of interest" description="Disordered" evidence="1">
    <location>
        <begin position="217"/>
        <end position="236"/>
    </location>
</feature>
<gene>
    <name evidence="3" type="ORF">GCM10009788_02990</name>
</gene>
<evidence type="ECO:0000313" key="4">
    <source>
        <dbReference type="Proteomes" id="UP001500842"/>
    </source>
</evidence>
<evidence type="ECO:0000256" key="1">
    <source>
        <dbReference type="SAM" id="MobiDB-lite"/>
    </source>
</evidence>
<proteinExistence type="predicted"/>
<evidence type="ECO:0008006" key="5">
    <source>
        <dbReference type="Google" id="ProtNLM"/>
    </source>
</evidence>
<protein>
    <recommendedName>
        <fullName evidence="5">Lipoprotein</fullName>
    </recommendedName>
</protein>
<keyword evidence="2" id="KW-0732">Signal</keyword>
<name>A0ABN1ZS39_9ACTN</name>
<evidence type="ECO:0000256" key="2">
    <source>
        <dbReference type="SAM" id="SignalP"/>
    </source>
</evidence>
<feature type="chain" id="PRO_5046846663" description="Lipoprotein" evidence="2">
    <location>
        <begin position="20"/>
        <end position="236"/>
    </location>
</feature>
<accession>A0ABN1ZS39</accession>
<organism evidence="3 4">
    <name type="scientific">Nocardioides humi</name>
    <dbReference type="NCBI Taxonomy" id="449461"/>
    <lineage>
        <taxon>Bacteria</taxon>
        <taxon>Bacillati</taxon>
        <taxon>Actinomycetota</taxon>
        <taxon>Actinomycetes</taxon>
        <taxon>Propionibacteriales</taxon>
        <taxon>Nocardioidaceae</taxon>
        <taxon>Nocardioides</taxon>
    </lineage>
</organism>
<dbReference type="PROSITE" id="PS51257">
    <property type="entry name" value="PROKAR_LIPOPROTEIN"/>
    <property type="match status" value="1"/>
</dbReference>
<keyword evidence="4" id="KW-1185">Reference proteome</keyword>
<sequence>MRRPILPAAAAAAVVAVLAAGCGVSDNTVLPGAAAEVEGQRLELSKVDQAVEDYCALRAANPQASAAPTALIRAQFVVGWTQAVAVDALAAEHHIRLPSGTVDRAAVMDAWGELGTIDDDNLDTFEWLTWIQQRLSDPVGELGRAQAGGDEQAAVAAGVALITDWLDEHDVTFNPVFGAYDAETGVFAGDPLSVPVSSEAKDAQDTAALTPEQVAKLPAEQRCGPDPASAAVAPQG</sequence>
<dbReference type="EMBL" id="BAAAOR010000002">
    <property type="protein sequence ID" value="GAA1503160.1"/>
    <property type="molecule type" value="Genomic_DNA"/>
</dbReference>
<reference evidence="3 4" key="1">
    <citation type="journal article" date="2019" name="Int. J. Syst. Evol. Microbiol.">
        <title>The Global Catalogue of Microorganisms (GCM) 10K type strain sequencing project: providing services to taxonomists for standard genome sequencing and annotation.</title>
        <authorList>
            <consortium name="The Broad Institute Genomics Platform"/>
            <consortium name="The Broad Institute Genome Sequencing Center for Infectious Disease"/>
            <person name="Wu L."/>
            <person name="Ma J."/>
        </authorList>
    </citation>
    <scope>NUCLEOTIDE SEQUENCE [LARGE SCALE GENOMIC DNA]</scope>
    <source>
        <strain evidence="3 4">JCM 14942</strain>
    </source>
</reference>
<feature type="signal peptide" evidence="2">
    <location>
        <begin position="1"/>
        <end position="19"/>
    </location>
</feature>